<dbReference type="EMBL" id="BMFQ01000003">
    <property type="protein sequence ID" value="GGG55189.1"/>
    <property type="molecule type" value="Genomic_DNA"/>
</dbReference>
<dbReference type="Pfam" id="PF04389">
    <property type="entry name" value="Peptidase_M28"/>
    <property type="match status" value="1"/>
</dbReference>
<dbReference type="SUPFAM" id="SSF53187">
    <property type="entry name" value="Zn-dependent exopeptidases"/>
    <property type="match status" value="1"/>
</dbReference>
<reference evidence="2" key="2">
    <citation type="submission" date="2020-09" db="EMBL/GenBank/DDBJ databases">
        <authorList>
            <person name="Sun Q."/>
            <person name="Zhou Y."/>
        </authorList>
    </citation>
    <scope>NUCLEOTIDE SEQUENCE</scope>
    <source>
        <strain evidence="2">CGMCC 1.12751</strain>
    </source>
</reference>
<sequence length="343" mass="38254">MKHLLYLIFIGVFFLGCKPSTVVTNNNDPSEIVISTPSKYQAVIPSATKLDKPYVVTSIELKETVEFLASDELKGRATGSVGIENAAVFIENKFKEYNLKPYFETYRDPFMVGDLNAYNMVGFLEGQDAKLKEEVIIIGAHYDHIGYGKIVENDSIANGANDNAAGTSSVLAMAKYFSESKTNSRSIMFVLFSAEEMGLLGSKHLADKLKATDINLYTVLNMEMIGVPFVDRDYVAFVTGYDTSNMATKINEYVGSNLIGFSKVAKQYGLFKASDNYPFYEAFKIPSQTISSCDLSNYNYYHHVDDEADKLDYVHMASLINSFIPAVEMISQTPTKEIVLYEE</sequence>
<dbReference type="Proteomes" id="UP000625976">
    <property type="component" value="Unassembled WGS sequence"/>
</dbReference>
<dbReference type="InterPro" id="IPR007484">
    <property type="entry name" value="Peptidase_M28"/>
</dbReference>
<feature type="domain" description="Peptidase M28" evidence="1">
    <location>
        <begin position="119"/>
        <end position="316"/>
    </location>
</feature>
<evidence type="ECO:0000259" key="1">
    <source>
        <dbReference type="Pfam" id="PF04389"/>
    </source>
</evidence>
<comment type="caution">
    <text evidence="2">The sequence shown here is derived from an EMBL/GenBank/DDBJ whole genome shotgun (WGS) entry which is preliminary data.</text>
</comment>
<reference evidence="2" key="1">
    <citation type="journal article" date="2014" name="Int. J. Syst. Evol. Microbiol.">
        <title>Complete genome sequence of Corynebacterium casei LMG S-19264T (=DSM 44701T), isolated from a smear-ripened cheese.</title>
        <authorList>
            <consortium name="US DOE Joint Genome Institute (JGI-PGF)"/>
            <person name="Walter F."/>
            <person name="Albersmeier A."/>
            <person name="Kalinowski J."/>
            <person name="Ruckert C."/>
        </authorList>
    </citation>
    <scope>NUCLEOTIDE SEQUENCE</scope>
    <source>
        <strain evidence="2">CGMCC 1.12751</strain>
    </source>
</reference>
<dbReference type="InterPro" id="IPR045175">
    <property type="entry name" value="M28_fam"/>
</dbReference>
<dbReference type="PANTHER" id="PTHR12147:SF26">
    <property type="entry name" value="PEPTIDASE M28 DOMAIN-CONTAINING PROTEIN"/>
    <property type="match status" value="1"/>
</dbReference>
<name>A0A917LSQ4_9FLAO</name>
<dbReference type="RefSeq" id="WP_188465855.1">
    <property type="nucleotide sequence ID" value="NZ_BMFQ01000003.1"/>
</dbReference>
<gene>
    <name evidence="2" type="ORF">GCM10010976_27580</name>
</gene>
<evidence type="ECO:0000313" key="2">
    <source>
        <dbReference type="EMBL" id="GGG55189.1"/>
    </source>
</evidence>
<dbReference type="GO" id="GO:0006508">
    <property type="term" value="P:proteolysis"/>
    <property type="evidence" value="ECO:0007669"/>
    <property type="project" value="InterPro"/>
</dbReference>
<dbReference type="AlphaFoldDB" id="A0A917LSQ4"/>
<dbReference type="GO" id="GO:0008235">
    <property type="term" value="F:metalloexopeptidase activity"/>
    <property type="evidence" value="ECO:0007669"/>
    <property type="project" value="InterPro"/>
</dbReference>
<proteinExistence type="predicted"/>
<dbReference type="Gene3D" id="3.40.630.10">
    <property type="entry name" value="Zn peptidases"/>
    <property type="match status" value="1"/>
</dbReference>
<dbReference type="PANTHER" id="PTHR12147">
    <property type="entry name" value="METALLOPEPTIDASE M28 FAMILY MEMBER"/>
    <property type="match status" value="1"/>
</dbReference>
<protein>
    <submittedName>
        <fullName evidence="2">Peptidase M28</fullName>
    </submittedName>
</protein>
<evidence type="ECO:0000313" key="3">
    <source>
        <dbReference type="Proteomes" id="UP000625976"/>
    </source>
</evidence>
<dbReference type="PROSITE" id="PS51257">
    <property type="entry name" value="PROKAR_LIPOPROTEIN"/>
    <property type="match status" value="1"/>
</dbReference>
<accession>A0A917LSQ4</accession>
<keyword evidence="3" id="KW-1185">Reference proteome</keyword>
<organism evidence="2 3">
    <name type="scientific">Bizionia arctica</name>
    <dbReference type="NCBI Taxonomy" id="1495645"/>
    <lineage>
        <taxon>Bacteria</taxon>
        <taxon>Pseudomonadati</taxon>
        <taxon>Bacteroidota</taxon>
        <taxon>Flavobacteriia</taxon>
        <taxon>Flavobacteriales</taxon>
        <taxon>Flavobacteriaceae</taxon>
        <taxon>Bizionia</taxon>
    </lineage>
</organism>